<dbReference type="PROSITE" id="PS51257">
    <property type="entry name" value="PROKAR_LIPOPROTEIN"/>
    <property type="match status" value="1"/>
</dbReference>
<dbReference type="GO" id="GO:0006508">
    <property type="term" value="P:proteolysis"/>
    <property type="evidence" value="ECO:0007669"/>
    <property type="project" value="InterPro"/>
</dbReference>
<dbReference type="AlphaFoldDB" id="A0A317EH44"/>
<evidence type="ECO:0000313" key="4">
    <source>
        <dbReference type="Proteomes" id="UP000245379"/>
    </source>
</evidence>
<feature type="chain" id="PRO_5016266324" evidence="1">
    <location>
        <begin position="22"/>
        <end position="325"/>
    </location>
</feature>
<dbReference type="Proteomes" id="UP000245379">
    <property type="component" value="Unassembled WGS sequence"/>
</dbReference>
<evidence type="ECO:0000256" key="1">
    <source>
        <dbReference type="SAM" id="SignalP"/>
    </source>
</evidence>
<gene>
    <name evidence="3" type="ORF">DHW03_18185</name>
</gene>
<dbReference type="SUPFAM" id="SSF53187">
    <property type="entry name" value="Zn-dependent exopeptidases"/>
    <property type="match status" value="1"/>
</dbReference>
<dbReference type="OrthoDB" id="9764939at2"/>
<sequence>MKILYFLPLAMMLSCCSSVKNQNTTASGKLDPQLLKDVEVLSSDAYQGRKTGTKGAEMARAYIIQRFQKLGLKSYPQHVNYAQDFKFKSRGADINGTNLIGYIPGKGNNVIVVSAHYDHIGVIKDEVYNGADDNASGTAGLLKIAAYFAKNKPNNTIIFASFDAEEIGLQGAKAFVANPPVPINTIAIDLNMDMISHSDKAELYVCGTFKYPDLKKYVVNNNPNIKVALGHDDPKLGHDDWTNQSDQGAFNAKNIPFLYFGVEDHKDYHKATDEYSTINKPFFNDAANAVLEVVKNLDQQTGLQKTLKDKMIMNDSKKSDANQKL</sequence>
<evidence type="ECO:0000259" key="2">
    <source>
        <dbReference type="Pfam" id="PF04389"/>
    </source>
</evidence>
<reference evidence="3 4" key="1">
    <citation type="submission" date="2018-05" db="EMBL/GenBank/DDBJ databases">
        <title>Pedobacter paludis sp. nov., isolated from wetland soil.</title>
        <authorList>
            <person name="Zhang Y."/>
            <person name="Wang G."/>
        </authorList>
    </citation>
    <scope>NUCLEOTIDE SEQUENCE [LARGE SCALE GENOMIC DNA]</scope>
    <source>
        <strain evidence="3 4">KCTC22721</strain>
    </source>
</reference>
<keyword evidence="4" id="KW-1185">Reference proteome</keyword>
<feature type="signal peptide" evidence="1">
    <location>
        <begin position="1"/>
        <end position="21"/>
    </location>
</feature>
<dbReference type="RefSeq" id="WP_109927283.1">
    <property type="nucleotide sequence ID" value="NZ_QGNZ01000005.1"/>
</dbReference>
<dbReference type="PANTHER" id="PTHR12147:SF26">
    <property type="entry name" value="PEPTIDASE M28 DOMAIN-CONTAINING PROTEIN"/>
    <property type="match status" value="1"/>
</dbReference>
<dbReference type="EMBL" id="QGNZ01000005">
    <property type="protein sequence ID" value="PWS25982.1"/>
    <property type="molecule type" value="Genomic_DNA"/>
</dbReference>
<dbReference type="InterPro" id="IPR045175">
    <property type="entry name" value="M28_fam"/>
</dbReference>
<dbReference type="InterPro" id="IPR007484">
    <property type="entry name" value="Peptidase_M28"/>
</dbReference>
<protein>
    <submittedName>
        <fullName evidence="3">Peptidase M20</fullName>
    </submittedName>
</protein>
<evidence type="ECO:0000313" key="3">
    <source>
        <dbReference type="EMBL" id="PWS25982.1"/>
    </source>
</evidence>
<keyword evidence="1" id="KW-0732">Signal</keyword>
<dbReference type="PANTHER" id="PTHR12147">
    <property type="entry name" value="METALLOPEPTIDASE M28 FAMILY MEMBER"/>
    <property type="match status" value="1"/>
</dbReference>
<dbReference type="Pfam" id="PF04389">
    <property type="entry name" value="Peptidase_M28"/>
    <property type="match status" value="1"/>
</dbReference>
<comment type="caution">
    <text evidence="3">The sequence shown here is derived from an EMBL/GenBank/DDBJ whole genome shotgun (WGS) entry which is preliminary data.</text>
</comment>
<accession>A0A317EH44</accession>
<name>A0A317EH44_9SPHI</name>
<organism evidence="3 4">
    <name type="scientific">Pedobacter yonginense</name>
    <dbReference type="NCBI Taxonomy" id="651869"/>
    <lineage>
        <taxon>Bacteria</taxon>
        <taxon>Pseudomonadati</taxon>
        <taxon>Bacteroidota</taxon>
        <taxon>Sphingobacteriia</taxon>
        <taxon>Sphingobacteriales</taxon>
        <taxon>Sphingobacteriaceae</taxon>
        <taxon>Pedobacter</taxon>
    </lineage>
</organism>
<dbReference type="GO" id="GO:0008235">
    <property type="term" value="F:metalloexopeptidase activity"/>
    <property type="evidence" value="ECO:0007669"/>
    <property type="project" value="InterPro"/>
</dbReference>
<dbReference type="Gene3D" id="3.40.630.10">
    <property type="entry name" value="Zn peptidases"/>
    <property type="match status" value="1"/>
</dbReference>
<feature type="domain" description="Peptidase M28" evidence="2">
    <location>
        <begin position="98"/>
        <end position="293"/>
    </location>
</feature>
<proteinExistence type="predicted"/>